<keyword evidence="1" id="KW-1133">Transmembrane helix</keyword>
<reference evidence="4" key="3">
    <citation type="submission" date="2025-04" db="UniProtKB">
        <authorList>
            <consortium name="RefSeq"/>
        </authorList>
    </citation>
    <scope>IDENTIFICATION</scope>
    <source>
        <strain evidence="4">CBS 781.70</strain>
    </source>
</reference>
<dbReference type="Proteomes" id="UP000504638">
    <property type="component" value="Unplaced"/>
</dbReference>
<keyword evidence="1" id="KW-0812">Transmembrane</keyword>
<dbReference type="AlphaFoldDB" id="A0A6G1G3S8"/>
<dbReference type="EMBL" id="ML975157">
    <property type="protein sequence ID" value="KAF1812570.1"/>
    <property type="molecule type" value="Genomic_DNA"/>
</dbReference>
<feature type="transmembrane region" description="Helical" evidence="1">
    <location>
        <begin position="36"/>
        <end position="55"/>
    </location>
</feature>
<dbReference type="RefSeq" id="XP_033534201.1">
    <property type="nucleotide sequence ID" value="XM_033679453.1"/>
</dbReference>
<reference evidence="2 4" key="1">
    <citation type="submission" date="2020-01" db="EMBL/GenBank/DDBJ databases">
        <authorList>
            <consortium name="DOE Joint Genome Institute"/>
            <person name="Haridas S."/>
            <person name="Albert R."/>
            <person name="Binder M."/>
            <person name="Bloem J."/>
            <person name="Labutti K."/>
            <person name="Salamov A."/>
            <person name="Andreopoulos B."/>
            <person name="Baker S.E."/>
            <person name="Barry K."/>
            <person name="Bills G."/>
            <person name="Bluhm B.H."/>
            <person name="Cannon C."/>
            <person name="Castanera R."/>
            <person name="Culley D.E."/>
            <person name="Daum C."/>
            <person name="Ezra D."/>
            <person name="Gonzalez J.B."/>
            <person name="Henrissat B."/>
            <person name="Kuo A."/>
            <person name="Liang C."/>
            <person name="Lipzen A."/>
            <person name="Lutzoni F."/>
            <person name="Magnuson J."/>
            <person name="Mondo S."/>
            <person name="Nolan M."/>
            <person name="Ohm R."/>
            <person name="Pangilinan J."/>
            <person name="Park H.-J."/>
            <person name="Ramirez L."/>
            <person name="Alfaro M."/>
            <person name="Sun H."/>
            <person name="Tritt A."/>
            <person name="Yoshinaga Y."/>
            <person name="Zwiers L.-H."/>
            <person name="Turgeon B.G."/>
            <person name="Goodwin S.B."/>
            <person name="Spatafora J.W."/>
            <person name="Crous P.W."/>
            <person name="Grigoriev I.V."/>
        </authorList>
    </citation>
    <scope>NUCLEOTIDE SEQUENCE</scope>
    <source>
        <strain evidence="2 4">CBS 781.70</strain>
    </source>
</reference>
<keyword evidence="3" id="KW-1185">Reference proteome</keyword>
<reference evidence="4" key="2">
    <citation type="submission" date="2020-04" db="EMBL/GenBank/DDBJ databases">
        <authorList>
            <consortium name="NCBI Genome Project"/>
        </authorList>
    </citation>
    <scope>NUCLEOTIDE SEQUENCE</scope>
    <source>
        <strain evidence="4">CBS 781.70</strain>
    </source>
</reference>
<protein>
    <submittedName>
        <fullName evidence="2 4">Uncharacterized protein</fullName>
    </submittedName>
</protein>
<feature type="transmembrane region" description="Helical" evidence="1">
    <location>
        <begin position="6"/>
        <end position="24"/>
    </location>
</feature>
<sequence>MPDWKVTFGGLLFVPVIIFTVLFIPRPRLGQGVGEVAVFSAVAPFVSSFLSGRSATKSYVT</sequence>
<evidence type="ECO:0000313" key="2">
    <source>
        <dbReference type="EMBL" id="KAF1812570.1"/>
    </source>
</evidence>
<accession>A0A6G1G3S8</accession>
<keyword evidence="1" id="KW-0472">Membrane</keyword>
<evidence type="ECO:0000313" key="3">
    <source>
        <dbReference type="Proteomes" id="UP000504638"/>
    </source>
</evidence>
<name>A0A6G1G3S8_9PEZI</name>
<proteinExistence type="predicted"/>
<evidence type="ECO:0000313" key="4">
    <source>
        <dbReference type="RefSeq" id="XP_033534201.1"/>
    </source>
</evidence>
<dbReference type="GeneID" id="54420023"/>
<evidence type="ECO:0000256" key="1">
    <source>
        <dbReference type="SAM" id="Phobius"/>
    </source>
</evidence>
<gene>
    <name evidence="2 4" type="ORF">P152DRAFT_458398</name>
</gene>
<organism evidence="2">
    <name type="scientific">Eremomyces bilateralis CBS 781.70</name>
    <dbReference type="NCBI Taxonomy" id="1392243"/>
    <lineage>
        <taxon>Eukaryota</taxon>
        <taxon>Fungi</taxon>
        <taxon>Dikarya</taxon>
        <taxon>Ascomycota</taxon>
        <taxon>Pezizomycotina</taxon>
        <taxon>Dothideomycetes</taxon>
        <taxon>Dothideomycetes incertae sedis</taxon>
        <taxon>Eremomycetales</taxon>
        <taxon>Eremomycetaceae</taxon>
        <taxon>Eremomyces</taxon>
    </lineage>
</organism>